<gene>
    <name evidence="2" type="ORF">GPY51_04455</name>
</gene>
<keyword evidence="1" id="KW-0175">Coiled coil</keyword>
<comment type="caution">
    <text evidence="2">The sequence shown here is derived from an EMBL/GenBank/DDBJ whole genome shotgun (WGS) entry which is preliminary data.</text>
</comment>
<proteinExistence type="predicted"/>
<dbReference type="Gene3D" id="1.20.1170.10">
    <property type="match status" value="1"/>
</dbReference>
<evidence type="ECO:0000256" key="1">
    <source>
        <dbReference type="SAM" id="Coils"/>
    </source>
</evidence>
<reference evidence="2 3" key="1">
    <citation type="submission" date="2019-12" db="EMBL/GenBank/DDBJ databases">
        <title>Engineering Photorhabdus to improve their lethality against agricultural pests.</title>
        <authorList>
            <person name="Machado R.A.R."/>
        </authorList>
    </citation>
    <scope>NUCLEOTIDE SEQUENCE [LARGE SCALE GENOMIC DNA]</scope>
    <source>
        <strain evidence="2 3">EN01</strain>
    </source>
</reference>
<evidence type="ECO:0000313" key="3">
    <source>
        <dbReference type="Proteomes" id="UP000479300"/>
    </source>
</evidence>
<organism evidence="2 3">
    <name type="scientific">Photorhabdus laumondii subsp. laumondii</name>
    <name type="common">Photorhabdus luminescens subsp. laumondii</name>
    <dbReference type="NCBI Taxonomy" id="141679"/>
    <lineage>
        <taxon>Bacteria</taxon>
        <taxon>Pseudomonadati</taxon>
        <taxon>Pseudomonadota</taxon>
        <taxon>Gammaproteobacteria</taxon>
        <taxon>Enterobacterales</taxon>
        <taxon>Morganellaceae</taxon>
        <taxon>Photorhabdus</taxon>
    </lineage>
</organism>
<dbReference type="AlphaFoldDB" id="A0A6L9JGG5"/>
<dbReference type="CDD" id="cd22657">
    <property type="entry name" value="ClyA_XaxA-like"/>
    <property type="match status" value="1"/>
</dbReference>
<sequence length="412" mass="46515">MDNNMLLNQSLEENKLPNSEVPAATLNILTGQVQGAARSAGIFTKEDLINIKLYVKNGLELPFTLPTVKEYIHYNDTNIEGLKPENIKTLFEEIHNHALSWSKVEDKVQQQSIDLENAGKQITQKGESIIKIIEKMPITDSIETLKNTYNNRKPTNEQLFKITYTDVDKKVAVGLKSILESMEKDVKGYRENSQQVKDAITDFKITLFGGTLSDGKTADGLLPQVDTKKKLMDDNNLSTTVKELQDEINEKKRDIEQLQKDYDQYVKLSLSGAISVIGVVITGSIFGPKAENARKQKNELIEKVKELQEQIKGASALQTALQNLSLHFLNIRSCMQDAEVALKHLDVMWSTMLEQINLSKKSFAEIDNASMLLMFEETFKQAISPWKEVQGSAEKLVKIFDEALAEYKKRSK</sequence>
<dbReference type="KEGG" id="plum:A4R40_09825"/>
<dbReference type="OMA" id="NLIHRHA"/>
<dbReference type="SUPFAM" id="SSF58100">
    <property type="entry name" value="Bacterial hemolysins"/>
    <property type="match status" value="1"/>
</dbReference>
<evidence type="ECO:0000313" key="2">
    <source>
        <dbReference type="EMBL" id="NDL38059.1"/>
    </source>
</evidence>
<dbReference type="Proteomes" id="UP000479300">
    <property type="component" value="Unassembled WGS sequence"/>
</dbReference>
<feature type="coiled-coil region" evidence="1">
    <location>
        <begin position="234"/>
        <end position="324"/>
    </location>
</feature>
<protein>
    <submittedName>
        <fullName evidence="2">Alpha-xenorhabdolysin family binary toxin subunit A</fullName>
    </submittedName>
</protein>
<dbReference type="EMBL" id="WSFA01000007">
    <property type="protein sequence ID" value="NDL38059.1"/>
    <property type="molecule type" value="Genomic_DNA"/>
</dbReference>
<accession>A0A6L9JGG5</accession>
<name>A0A6L9JGG5_PHOLM</name>
<dbReference type="NCBIfam" id="NF033928">
    <property type="entry name" value="alph_xenorhab_A"/>
    <property type="match status" value="1"/>
</dbReference>
<dbReference type="SMR" id="A0A6L9JGG5"/>